<keyword evidence="1" id="KW-0472">Membrane</keyword>
<evidence type="ECO:0000313" key="3">
    <source>
        <dbReference type="EMBL" id="SFV40174.1"/>
    </source>
</evidence>
<dbReference type="AlphaFoldDB" id="A0A0R2JY69"/>
<reference evidence="5" key="3">
    <citation type="submission" date="2016-11" db="EMBL/GenBank/DDBJ databases">
        <authorList>
            <person name="Papadimitriou K."/>
        </authorList>
    </citation>
    <scope>NUCLEOTIDE SEQUENCE [LARGE SCALE GENOMIC DNA]</scope>
    <source>
        <strain evidence="5">ACA-DC 1533</strain>
    </source>
</reference>
<dbReference type="EMBL" id="LT630287">
    <property type="protein sequence ID" value="SFV40174.1"/>
    <property type="molecule type" value="Genomic_DNA"/>
</dbReference>
<reference evidence="2 4" key="1">
    <citation type="journal article" date="2015" name="Genome Announc.">
        <title>Expanding the biotechnology potential of lactobacilli through comparative genomics of 213 strains and associated genera.</title>
        <authorList>
            <person name="Sun Z."/>
            <person name="Harris H.M."/>
            <person name="McCann A."/>
            <person name="Guo C."/>
            <person name="Argimon S."/>
            <person name="Zhang W."/>
            <person name="Yang X."/>
            <person name="Jeffery I.B."/>
            <person name="Cooney J.C."/>
            <person name="Kagawa T.F."/>
            <person name="Liu W."/>
            <person name="Song Y."/>
            <person name="Salvetti E."/>
            <person name="Wrobel A."/>
            <person name="Rasinkangas P."/>
            <person name="Parkhill J."/>
            <person name="Rea M.C."/>
            <person name="O'Sullivan O."/>
            <person name="Ritari J."/>
            <person name="Douillard F.P."/>
            <person name="Paul Ross R."/>
            <person name="Yang R."/>
            <person name="Briner A.E."/>
            <person name="Felis G.E."/>
            <person name="de Vos W.M."/>
            <person name="Barrangou R."/>
            <person name="Klaenhammer T.R."/>
            <person name="Caufield P.W."/>
            <person name="Cui Y."/>
            <person name="Zhang H."/>
            <person name="O'Toole P.W."/>
        </authorList>
    </citation>
    <scope>NUCLEOTIDE SEQUENCE [LARGE SCALE GENOMIC DNA]</scope>
    <source>
        <strain evidence="2 4">DSM 15353</strain>
    </source>
</reference>
<dbReference type="STRING" id="89059.LAC1533_0754"/>
<name>A0A0R2JY69_9LACO</name>
<organism evidence="2 4">
    <name type="scientific">Ligilactobacillus acidipiscis</name>
    <dbReference type="NCBI Taxonomy" id="89059"/>
    <lineage>
        <taxon>Bacteria</taxon>
        <taxon>Bacillati</taxon>
        <taxon>Bacillota</taxon>
        <taxon>Bacilli</taxon>
        <taxon>Lactobacillales</taxon>
        <taxon>Lactobacillaceae</taxon>
        <taxon>Ligilactobacillus</taxon>
    </lineage>
</organism>
<protein>
    <submittedName>
        <fullName evidence="3">Arginine/ornithine antiporter ArcD</fullName>
    </submittedName>
</protein>
<dbReference type="Proteomes" id="UP000051491">
    <property type="component" value="Unassembled WGS sequence"/>
</dbReference>
<evidence type="ECO:0000313" key="5">
    <source>
        <dbReference type="Proteomes" id="UP000190935"/>
    </source>
</evidence>
<evidence type="ECO:0000313" key="4">
    <source>
        <dbReference type="Proteomes" id="UP000051491"/>
    </source>
</evidence>
<dbReference type="RefSeq" id="WP_010499684.1">
    <property type="nucleotide sequence ID" value="NZ_CP173417.1"/>
</dbReference>
<dbReference type="Pfam" id="PF09997">
    <property type="entry name" value="DUF2238"/>
    <property type="match status" value="1"/>
</dbReference>
<dbReference type="InterPro" id="IPR014509">
    <property type="entry name" value="YjdF-like"/>
</dbReference>
<dbReference type="Proteomes" id="UP000190935">
    <property type="component" value="Chromosome I"/>
</dbReference>
<gene>
    <name evidence="2" type="ORF">IV43_GL001662</name>
    <name evidence="3" type="ORF">LAC1533_0754</name>
</gene>
<sequence>MVKKQDSFSVSTVFLGVYEILMVIALIFSFKDLLTSSAKGDYFLTVVEIIAGILIGYLPVWIAKRLNIELPQQLFILYVVFLFGSIYLGTLRHFYRLPLWDKMLHLVSSSLEVCLGLAIFGFLLTPEVQAKVSRTFVTLYAFCFSAFCGVLWEFYEFTCDSFGMNLQRYMAHGQPKVGRAALMDTMTDLIADVIGALIFCLYLYFKFKKDPGSLKNFFFHKSTSEQE</sequence>
<feature type="transmembrane region" description="Helical" evidence="1">
    <location>
        <begin position="136"/>
        <end position="155"/>
    </location>
</feature>
<feature type="transmembrane region" description="Helical" evidence="1">
    <location>
        <begin position="103"/>
        <end position="124"/>
    </location>
</feature>
<feature type="transmembrane region" description="Helical" evidence="1">
    <location>
        <begin position="189"/>
        <end position="205"/>
    </location>
</feature>
<dbReference type="EMBL" id="JQBK01000054">
    <property type="protein sequence ID" value="KRN82158.1"/>
    <property type="molecule type" value="Genomic_DNA"/>
</dbReference>
<dbReference type="OrthoDB" id="4966203at2"/>
<keyword evidence="1" id="KW-0812">Transmembrane</keyword>
<dbReference type="KEGG" id="laca:LAC1533_0754"/>
<feature type="transmembrane region" description="Helical" evidence="1">
    <location>
        <begin position="12"/>
        <end position="30"/>
    </location>
</feature>
<feature type="transmembrane region" description="Helical" evidence="1">
    <location>
        <begin position="74"/>
        <end position="91"/>
    </location>
</feature>
<proteinExistence type="predicted"/>
<dbReference type="GeneID" id="95348824"/>
<keyword evidence="1" id="KW-1133">Transmembrane helix</keyword>
<accession>A0A0R2JY69</accession>
<feature type="transmembrane region" description="Helical" evidence="1">
    <location>
        <begin position="42"/>
        <end position="62"/>
    </location>
</feature>
<evidence type="ECO:0000256" key="1">
    <source>
        <dbReference type="SAM" id="Phobius"/>
    </source>
</evidence>
<reference evidence="3" key="2">
    <citation type="submission" date="2016-11" db="EMBL/GenBank/DDBJ databases">
        <authorList>
            <person name="Jaros S."/>
            <person name="Januszkiewicz K."/>
            <person name="Wedrychowicz H."/>
        </authorList>
    </citation>
    <scope>NUCLEOTIDE SEQUENCE [LARGE SCALE GENOMIC DNA]</scope>
    <source>
        <strain evidence="3">ACA-DC 1533</strain>
    </source>
</reference>
<evidence type="ECO:0000313" key="2">
    <source>
        <dbReference type="EMBL" id="KRN82158.1"/>
    </source>
</evidence>
<dbReference type="PATRIC" id="fig|89059.3.peg.1774"/>